<keyword evidence="3" id="KW-0119">Carbohydrate metabolism</keyword>
<evidence type="ECO:0000256" key="4">
    <source>
        <dbReference type="SAM" id="SignalP"/>
    </source>
</evidence>
<comment type="subcellular location">
    <subcellularLocation>
        <location evidence="1">Cell envelope</location>
    </subcellularLocation>
</comment>
<dbReference type="InterPro" id="IPR015943">
    <property type="entry name" value="WD40/YVTN_repeat-like_dom_sf"/>
</dbReference>
<protein>
    <recommendedName>
        <fullName evidence="7">Autotransporter domain-containing protein</fullName>
    </recommendedName>
</protein>
<evidence type="ECO:0008006" key="7">
    <source>
        <dbReference type="Google" id="ProtNLM"/>
    </source>
</evidence>
<dbReference type="GO" id="GO:0030313">
    <property type="term" value="C:cell envelope"/>
    <property type="evidence" value="ECO:0007669"/>
    <property type="project" value="UniProtKB-SubCell"/>
</dbReference>
<accession>A0A266QA68</accession>
<keyword evidence="3" id="KW-0313">Glucose metabolism</keyword>
<evidence type="ECO:0000256" key="2">
    <source>
        <dbReference type="ARBA" id="ARBA00005564"/>
    </source>
</evidence>
<dbReference type="Gene3D" id="2.40.160.20">
    <property type="match status" value="1"/>
</dbReference>
<keyword evidence="4" id="KW-0732">Signal</keyword>
<dbReference type="SUPFAM" id="SSF50974">
    <property type="entry name" value="Nitrous oxide reductase, N-terminal domain"/>
    <property type="match status" value="1"/>
</dbReference>
<dbReference type="InterPro" id="IPR019405">
    <property type="entry name" value="Lactonase_7-beta_prop"/>
</dbReference>
<proteinExistence type="inferred from homology"/>
<dbReference type="RefSeq" id="WP_094984326.1">
    <property type="nucleotide sequence ID" value="NZ_NHNI01000001.1"/>
</dbReference>
<dbReference type="Proteomes" id="UP000216101">
    <property type="component" value="Unassembled WGS sequence"/>
</dbReference>
<dbReference type="InterPro" id="IPR011045">
    <property type="entry name" value="N2O_reductase_N"/>
</dbReference>
<gene>
    <name evidence="5" type="ORF">CBP51_06820</name>
</gene>
<evidence type="ECO:0000256" key="1">
    <source>
        <dbReference type="ARBA" id="ARBA00004196"/>
    </source>
</evidence>
<feature type="signal peptide" evidence="4">
    <location>
        <begin position="1"/>
        <end position="30"/>
    </location>
</feature>
<dbReference type="GO" id="GO:0006006">
    <property type="term" value="P:glucose metabolic process"/>
    <property type="evidence" value="ECO:0007669"/>
    <property type="project" value="UniProtKB-KW"/>
</dbReference>
<dbReference type="Gene3D" id="2.60.40.4270">
    <property type="entry name" value="Listeria-Bacteroides repeat domain"/>
    <property type="match status" value="2"/>
</dbReference>
<dbReference type="PANTHER" id="PTHR30344:SF1">
    <property type="entry name" value="6-PHOSPHOGLUCONOLACTONASE"/>
    <property type="match status" value="1"/>
</dbReference>
<dbReference type="InterPro" id="IPR011250">
    <property type="entry name" value="OMP/PagP_B-barrel"/>
</dbReference>
<sequence>MILCSPRWWRTCINSLFALFLISVAAHSQADAITYVETQTNNVNGVTGLLGISDVAVSPDGKFVYAASYQASAISVFERNAETGRLTYRSTNTGVSAAFSVDVSSDNKSVYAASPTGSVVYAFERNLTTGALTSIGSASGSPTGGFVSVSVSPDSKTVYGIGGSPSGLVVFSRDTGTGAIAREADYADNTNGYALGQVFSPTGSPIKNVASSADGQFVYVTSTTDNAVTLFSRDATTGALTQVAVYVDGIAGVDGLQAASSVKLSPDGQHLYVTGQGESSVAIFGVDEITGELTYITKVTNGVDGITNLQGARSLAISPDGRYVLVSAINSSSVTAFSRDAATGLLTIDSVAINAVNGVTNMSSPSGMATDPLNRHLYVAGQVSNSLVVFSLPTPAIKLSANTATAIVSGPAITLDPQLEVFDSDSPSLASATVTINSGFINTDALAVQTVAGITAAYDAATGVLTLNGVASLADYQTVLRSLSYQAGADPSLGQGDSSARLISIQISDGENTSAAVAIEVSVEKPSSFIVNFVDWDSTVLSSQVVATGTAATAPSAPSRTGYSFTGWSLAFDNVTADLTVTAQYTINTYTVIFDLNGGSRTGGGALTQTVDYGLAAMAPVFTGPVGTTFTGWSTSFDTVTTNLTVTAQYSINSYSVTFNLDGGNRTGGGALTQTVNYGLAATAPLFTPPLGKTFSGWSTSFNAVTANLTVTAQYTINTYTVTFDLDGGSRTGGGVLVQTVNYGEAATAPVLTAPAGKTFGGWSGSFDNVTANLTVTAQYTQNSYTVTATVVGDGIVTPATQEVQSGSNAMLTLNLLRAGDYVSLGSNCNATLSGSQITTSAITGDCAITVTVYAATVAAKNSDKNLAVNESSRFTITGGVGDKLLTEASLKRSGDETALDLTDANALVKLQSDGSYLFSANRTGRYTLTYVDSVSGERVTLGFDVLPYIAFTSSKQPVQQNTATKVRVWLSDEPIEYPVVADFIATGSTLASEQFELTADDNLHRTYEVTATAEVANISLKQEGLVAALRGTPAVHTLAVQQQLPALALTVSAVQNGRQGSVVTTADGDVVLNVVELNGINATYTWSADGLVLVTNGASASFSTGTVPQGLYTVTVQATALDGRTGQYDFVVRIVADCPLSSCADTGYNGVPAVANPHSATSNRLALCPSVDGATNRVASCQVEGAASLYAEAPSQYTLALGALSGDQSWATGQFGLAVNDQTLADDKGYSHLGTVANFDVLGLDHPGEAVSILVPLPTGTKIPKDAVWRKYIANQWRDFAVDDDNKLHSAAHDASGLCPGVSADTWMEGLVQGFDCVRLTIEDGGPNDADNTANNVIRDPGVLAVALTPEPPVEPPVTPPTDPVVKDVSVKSGGGSMGGGSLLLVGLLGLVRFRKTLAAIMLLPLPALAEGVYFGVDGLAVETSVENTSVSAKIANIAGVAEVDDSSRAGWRVYGGLPLTNSLFVELGWLDMGEITTRFSGIPESTNPAQLTAVAPQSGKGFELGMRWQVTDRFEHLKPSLRAGVWMMDFKQRYIEDAGINRDSEGDNVAFIGADAQWVLSEHWSTKLGVSRYYTQEYGTVTVNLGVVYNF</sequence>
<feature type="chain" id="PRO_5013261111" description="Autotransporter domain-containing protein" evidence="4">
    <location>
        <begin position="31"/>
        <end position="1593"/>
    </location>
</feature>
<dbReference type="EMBL" id="NHNI01000001">
    <property type="protein sequence ID" value="OZY86720.1"/>
    <property type="molecule type" value="Genomic_DNA"/>
</dbReference>
<dbReference type="Pfam" id="PF09479">
    <property type="entry name" value="Flg_new"/>
    <property type="match status" value="4"/>
</dbReference>
<reference evidence="6" key="1">
    <citation type="submission" date="2017-05" db="EMBL/GenBank/DDBJ databases">
        <authorList>
            <person name="Barney B.M."/>
        </authorList>
    </citation>
    <scope>NUCLEOTIDE SEQUENCE [LARGE SCALE GENOMIC DNA]</scope>
    <source>
        <strain evidence="6">PSBB022</strain>
    </source>
</reference>
<dbReference type="SUPFAM" id="SSF56925">
    <property type="entry name" value="OMPA-like"/>
    <property type="match status" value="1"/>
</dbReference>
<evidence type="ECO:0000313" key="6">
    <source>
        <dbReference type="Proteomes" id="UP000216101"/>
    </source>
</evidence>
<evidence type="ECO:0000313" key="5">
    <source>
        <dbReference type="EMBL" id="OZY86720.1"/>
    </source>
</evidence>
<keyword evidence="6" id="KW-1185">Reference proteome</keyword>
<dbReference type="InterPro" id="IPR042229">
    <property type="entry name" value="Listeria/Bacterioides_rpt_sf"/>
</dbReference>
<evidence type="ECO:0000256" key="3">
    <source>
        <dbReference type="ARBA" id="ARBA00022526"/>
    </source>
</evidence>
<organism evidence="5 6">
    <name type="scientific">Cellvibrio mixtus</name>
    <dbReference type="NCBI Taxonomy" id="39650"/>
    <lineage>
        <taxon>Bacteria</taxon>
        <taxon>Pseudomonadati</taxon>
        <taxon>Pseudomonadota</taxon>
        <taxon>Gammaproteobacteria</taxon>
        <taxon>Cellvibrionales</taxon>
        <taxon>Cellvibrionaceae</taxon>
        <taxon>Cellvibrio</taxon>
    </lineage>
</organism>
<dbReference type="InterPro" id="IPR013378">
    <property type="entry name" value="InlB-like_B-rpt"/>
</dbReference>
<comment type="similarity">
    <text evidence="2">Belongs to the cycloisomerase 2 family.</text>
</comment>
<dbReference type="GO" id="GO:0017057">
    <property type="term" value="F:6-phosphogluconolactonase activity"/>
    <property type="evidence" value="ECO:0007669"/>
    <property type="project" value="TreeGrafter"/>
</dbReference>
<dbReference type="Gene3D" id="2.130.10.10">
    <property type="entry name" value="YVTN repeat-like/Quinoprotein amine dehydrogenase"/>
    <property type="match status" value="2"/>
</dbReference>
<dbReference type="InterPro" id="IPR050282">
    <property type="entry name" value="Cycloisomerase_2"/>
</dbReference>
<comment type="caution">
    <text evidence="5">The sequence shown here is derived from an EMBL/GenBank/DDBJ whole genome shotgun (WGS) entry which is preliminary data.</text>
</comment>
<dbReference type="Pfam" id="PF10282">
    <property type="entry name" value="Lactonase"/>
    <property type="match status" value="2"/>
</dbReference>
<dbReference type="PANTHER" id="PTHR30344">
    <property type="entry name" value="6-PHOSPHOGLUCONOLACTONASE-RELATED"/>
    <property type="match status" value="1"/>
</dbReference>
<name>A0A266QA68_9GAMM</name>